<evidence type="ECO:0000256" key="1">
    <source>
        <dbReference type="ARBA" id="ARBA00009981"/>
    </source>
</evidence>
<dbReference type="Pfam" id="PF02604">
    <property type="entry name" value="PhdYeFM_antitox"/>
    <property type="match status" value="1"/>
</dbReference>
<organism evidence="3 4">
    <name type="scientific">Schaalia odontolytica</name>
    <dbReference type="NCBI Taxonomy" id="1660"/>
    <lineage>
        <taxon>Bacteria</taxon>
        <taxon>Bacillati</taxon>
        <taxon>Actinomycetota</taxon>
        <taxon>Actinomycetes</taxon>
        <taxon>Actinomycetales</taxon>
        <taxon>Actinomycetaceae</taxon>
        <taxon>Schaalia</taxon>
    </lineage>
</organism>
<name>A0A2X0UC91_9ACTO</name>
<dbReference type="NCBIfam" id="TIGR01552">
    <property type="entry name" value="phd_fam"/>
    <property type="match status" value="1"/>
</dbReference>
<proteinExistence type="inferred from homology"/>
<accession>A0A2X0UC91</accession>
<dbReference type="AlphaFoldDB" id="A0A2X0UC91"/>
<dbReference type="GeneID" id="93757474"/>
<comment type="function">
    <text evidence="2">Antitoxin component of a type II toxin-antitoxin (TA) system.</text>
</comment>
<dbReference type="SUPFAM" id="SSF143120">
    <property type="entry name" value="YefM-like"/>
    <property type="match status" value="1"/>
</dbReference>
<dbReference type="RefSeq" id="WP_009212084.1">
    <property type="nucleotide sequence ID" value="NZ_CAUQLB010000001.1"/>
</dbReference>
<dbReference type="Gene3D" id="3.40.1620.10">
    <property type="entry name" value="YefM-like domain"/>
    <property type="match status" value="1"/>
</dbReference>
<dbReference type="EMBL" id="UAPR01000001">
    <property type="protein sequence ID" value="SPT54748.1"/>
    <property type="molecule type" value="Genomic_DNA"/>
</dbReference>
<evidence type="ECO:0000256" key="2">
    <source>
        <dbReference type="RuleBase" id="RU362080"/>
    </source>
</evidence>
<evidence type="ECO:0000313" key="4">
    <source>
        <dbReference type="Proteomes" id="UP000250192"/>
    </source>
</evidence>
<gene>
    <name evidence="3" type="primary">relJ</name>
    <name evidence="3" type="ORF">NCTC9935_00290</name>
</gene>
<sequence length="80" mass="8697">MTAVSATAARSDLYRLIDTVNEESTPITITGRRGNAVLIGEADWSAIQETLYLQGIPGMADSLKEAAREDLDNALDDVEW</sequence>
<dbReference type="InterPro" id="IPR036165">
    <property type="entry name" value="YefM-like_sf"/>
</dbReference>
<reference evidence="3 4" key="1">
    <citation type="submission" date="2018-06" db="EMBL/GenBank/DDBJ databases">
        <authorList>
            <consortium name="Pathogen Informatics"/>
            <person name="Doyle S."/>
        </authorList>
    </citation>
    <scope>NUCLEOTIDE SEQUENCE [LARGE SCALE GENOMIC DNA]</scope>
    <source>
        <strain evidence="3 4">NCTC9935</strain>
    </source>
</reference>
<protein>
    <recommendedName>
        <fullName evidence="2">Antitoxin</fullName>
    </recommendedName>
</protein>
<dbReference type="Proteomes" id="UP000250192">
    <property type="component" value="Unassembled WGS sequence"/>
</dbReference>
<dbReference type="InterPro" id="IPR006442">
    <property type="entry name" value="Antitoxin_Phd/YefM"/>
</dbReference>
<comment type="similarity">
    <text evidence="1 2">Belongs to the phD/YefM antitoxin family.</text>
</comment>
<evidence type="ECO:0000313" key="3">
    <source>
        <dbReference type="EMBL" id="SPT54748.1"/>
    </source>
</evidence>
<keyword evidence="4" id="KW-1185">Reference proteome</keyword>
<dbReference type="OrthoDB" id="488160at2"/>